<feature type="transmembrane region" description="Helical" evidence="1">
    <location>
        <begin position="20"/>
        <end position="43"/>
    </location>
</feature>
<dbReference type="CDD" id="cd06225">
    <property type="entry name" value="HAMP"/>
    <property type="match status" value="1"/>
</dbReference>
<keyword evidence="4" id="KW-1185">Reference proteome</keyword>
<keyword evidence="1" id="KW-0472">Membrane</keyword>
<organism evidence="3 4">
    <name type="scientific">Ferrimonas pelagia</name>
    <dbReference type="NCBI Taxonomy" id="1177826"/>
    <lineage>
        <taxon>Bacteria</taxon>
        <taxon>Pseudomonadati</taxon>
        <taxon>Pseudomonadota</taxon>
        <taxon>Gammaproteobacteria</taxon>
        <taxon>Alteromonadales</taxon>
        <taxon>Ferrimonadaceae</taxon>
        <taxon>Ferrimonas</taxon>
    </lineage>
</organism>
<dbReference type="PROSITE" id="PS50885">
    <property type="entry name" value="HAMP"/>
    <property type="match status" value="1"/>
</dbReference>
<evidence type="ECO:0000313" key="3">
    <source>
        <dbReference type="EMBL" id="GAA4904029.1"/>
    </source>
</evidence>
<dbReference type="RefSeq" id="WP_345337578.1">
    <property type="nucleotide sequence ID" value="NZ_BAABJZ010000107.1"/>
</dbReference>
<reference evidence="4" key="1">
    <citation type="journal article" date="2019" name="Int. J. Syst. Evol. Microbiol.">
        <title>The Global Catalogue of Microorganisms (GCM) 10K type strain sequencing project: providing services to taxonomists for standard genome sequencing and annotation.</title>
        <authorList>
            <consortium name="The Broad Institute Genomics Platform"/>
            <consortium name="The Broad Institute Genome Sequencing Center for Infectious Disease"/>
            <person name="Wu L."/>
            <person name="Ma J."/>
        </authorList>
    </citation>
    <scope>NUCLEOTIDE SEQUENCE [LARGE SCALE GENOMIC DNA]</scope>
    <source>
        <strain evidence="4">JCM 18401</strain>
    </source>
</reference>
<gene>
    <name evidence="3" type="ORF">GCM10023333_42970</name>
</gene>
<sequence length="200" mass="22643">MQRRKWPSLKILFAGMPRRVMARVMMMAVISMFGSGVLFFLFYDQLLAQLAELLAYQLLPSEMAIVSEHLPSLQAAMVDWLVIFIGLQLFISGFGGWWLCHKLAGPVLSIRQALERLAAGDLAAEVTLRDGDEMIEVAEAINDCTARIQIMVMGMKENIAVLKQSELTTYNAEFQLRMEMVEQNLAWFETVNYELADEVS</sequence>
<dbReference type="Gene3D" id="6.10.340.10">
    <property type="match status" value="1"/>
</dbReference>
<dbReference type="InterPro" id="IPR003660">
    <property type="entry name" value="HAMP_dom"/>
</dbReference>
<protein>
    <recommendedName>
        <fullName evidence="2">HAMP domain-containing protein</fullName>
    </recommendedName>
</protein>
<keyword evidence="1" id="KW-1133">Transmembrane helix</keyword>
<name>A0ABP9FSU7_9GAMM</name>
<keyword evidence="1" id="KW-0812">Transmembrane</keyword>
<dbReference type="EMBL" id="BAABJZ010000107">
    <property type="protein sequence ID" value="GAA4904029.1"/>
    <property type="molecule type" value="Genomic_DNA"/>
</dbReference>
<accession>A0ABP9FSU7</accession>
<comment type="caution">
    <text evidence="3">The sequence shown here is derived from an EMBL/GenBank/DDBJ whole genome shotgun (WGS) entry which is preliminary data.</text>
</comment>
<evidence type="ECO:0000259" key="2">
    <source>
        <dbReference type="PROSITE" id="PS50885"/>
    </source>
</evidence>
<evidence type="ECO:0000313" key="4">
    <source>
        <dbReference type="Proteomes" id="UP001499988"/>
    </source>
</evidence>
<dbReference type="Pfam" id="PF00672">
    <property type="entry name" value="HAMP"/>
    <property type="match status" value="1"/>
</dbReference>
<dbReference type="SUPFAM" id="SSF158472">
    <property type="entry name" value="HAMP domain-like"/>
    <property type="match status" value="1"/>
</dbReference>
<proteinExistence type="predicted"/>
<feature type="domain" description="HAMP" evidence="2">
    <location>
        <begin position="101"/>
        <end position="153"/>
    </location>
</feature>
<dbReference type="Proteomes" id="UP001499988">
    <property type="component" value="Unassembled WGS sequence"/>
</dbReference>
<evidence type="ECO:0000256" key="1">
    <source>
        <dbReference type="SAM" id="Phobius"/>
    </source>
</evidence>
<dbReference type="SMART" id="SM00304">
    <property type="entry name" value="HAMP"/>
    <property type="match status" value="1"/>
</dbReference>
<feature type="transmembrane region" description="Helical" evidence="1">
    <location>
        <begin position="80"/>
        <end position="100"/>
    </location>
</feature>